<keyword evidence="7 11" id="KW-0648">Protein biosynthesis</keyword>
<dbReference type="CDD" id="cd00862">
    <property type="entry name" value="ProRS_anticodon_zinc"/>
    <property type="match status" value="1"/>
</dbReference>
<keyword evidence="8 11" id="KW-0030">Aminoacyl-tRNA synthetase</keyword>
<dbReference type="Gene3D" id="3.30.110.30">
    <property type="entry name" value="C-terminal domain of ProRS"/>
    <property type="match status" value="1"/>
</dbReference>
<evidence type="ECO:0000256" key="1">
    <source>
        <dbReference type="ARBA" id="ARBA00004496"/>
    </source>
</evidence>
<dbReference type="GO" id="GO:0017101">
    <property type="term" value="C:aminoacyl-tRNA synthetase multienzyme complex"/>
    <property type="evidence" value="ECO:0007669"/>
    <property type="project" value="TreeGrafter"/>
</dbReference>
<dbReference type="InterPro" id="IPR004154">
    <property type="entry name" value="Anticodon-bd"/>
</dbReference>
<evidence type="ECO:0000256" key="6">
    <source>
        <dbReference type="ARBA" id="ARBA00022840"/>
    </source>
</evidence>
<dbReference type="PRINTS" id="PR01046">
    <property type="entry name" value="TRNASYNTHPRO"/>
</dbReference>
<protein>
    <recommendedName>
        <fullName evidence="11">Proline--tRNA ligase</fullName>
        <ecNumber evidence="11">6.1.1.15</ecNumber>
    </recommendedName>
    <alternativeName>
        <fullName evidence="11">Prolyl-tRNA synthetase</fullName>
        <shortName evidence="11">ProRS</shortName>
    </alternativeName>
</protein>
<dbReference type="InterPro" id="IPR004499">
    <property type="entry name" value="Pro-tRNA-ligase_IIa_arc-type"/>
</dbReference>
<dbReference type="EC" id="6.1.1.15" evidence="11"/>
<dbReference type="InterPro" id="IPR045864">
    <property type="entry name" value="aa-tRNA-synth_II/BPL/LPL"/>
</dbReference>
<dbReference type="Pfam" id="PF00587">
    <property type="entry name" value="tRNA-synt_2b"/>
    <property type="match status" value="1"/>
</dbReference>
<organism evidence="13 14">
    <name type="scientific">Tectimicrobiota bacterium</name>
    <dbReference type="NCBI Taxonomy" id="2528274"/>
    <lineage>
        <taxon>Bacteria</taxon>
        <taxon>Pseudomonadati</taxon>
        <taxon>Nitrospinota/Tectimicrobiota group</taxon>
        <taxon>Candidatus Tectimicrobiota</taxon>
    </lineage>
</organism>
<keyword evidence="4 11" id="KW-0436">Ligase</keyword>
<feature type="domain" description="Aminoacyl-transfer RNA synthetases class-II family profile" evidence="12">
    <location>
        <begin position="38"/>
        <end position="280"/>
    </location>
</feature>
<dbReference type="Proteomes" id="UP000741360">
    <property type="component" value="Unassembled WGS sequence"/>
</dbReference>
<comment type="domain">
    <text evidence="11">Consists of three domains: the N-terminal catalytic domain, the anticodon-binding domain and the C-terminal extension.</text>
</comment>
<keyword evidence="6 11" id="KW-0067">ATP-binding</keyword>
<dbReference type="AlphaFoldDB" id="A0A932GMG9"/>
<keyword evidence="3 11" id="KW-0963">Cytoplasm</keyword>
<evidence type="ECO:0000256" key="7">
    <source>
        <dbReference type="ARBA" id="ARBA00022917"/>
    </source>
</evidence>
<name>A0A932GMG9_UNCTE</name>
<dbReference type="Pfam" id="PF09180">
    <property type="entry name" value="ProRS-C_1"/>
    <property type="match status" value="1"/>
</dbReference>
<dbReference type="HAMAP" id="MF_01571">
    <property type="entry name" value="Pro_tRNA_synth_type3"/>
    <property type="match status" value="1"/>
</dbReference>
<proteinExistence type="inferred from homology"/>
<gene>
    <name evidence="11" type="primary">proS</name>
    <name evidence="13" type="ORF">HYY65_00070</name>
</gene>
<dbReference type="PANTHER" id="PTHR43382:SF2">
    <property type="entry name" value="BIFUNCTIONAL GLUTAMATE_PROLINE--TRNA LIGASE"/>
    <property type="match status" value="1"/>
</dbReference>
<evidence type="ECO:0000313" key="14">
    <source>
        <dbReference type="Proteomes" id="UP000741360"/>
    </source>
</evidence>
<dbReference type="InterPro" id="IPR033721">
    <property type="entry name" value="ProRS_core_arch_euk"/>
</dbReference>
<dbReference type="InterPro" id="IPR016061">
    <property type="entry name" value="Pro-tRNA_ligase_II_C"/>
</dbReference>
<evidence type="ECO:0000259" key="12">
    <source>
        <dbReference type="PROSITE" id="PS50862"/>
    </source>
</evidence>
<evidence type="ECO:0000256" key="11">
    <source>
        <dbReference type="HAMAP-Rule" id="MF_01571"/>
    </source>
</evidence>
<dbReference type="InterPro" id="IPR006195">
    <property type="entry name" value="aa-tRNA-synth_II"/>
</dbReference>
<dbReference type="GO" id="GO:0006433">
    <property type="term" value="P:prolyl-tRNA aminoacylation"/>
    <property type="evidence" value="ECO:0007669"/>
    <property type="project" value="UniProtKB-UniRule"/>
</dbReference>
<dbReference type="SUPFAM" id="SSF64586">
    <property type="entry name" value="C-terminal domain of ProRS"/>
    <property type="match status" value="1"/>
</dbReference>
<evidence type="ECO:0000256" key="2">
    <source>
        <dbReference type="ARBA" id="ARBA00011738"/>
    </source>
</evidence>
<dbReference type="InterPro" id="IPR002316">
    <property type="entry name" value="Pro-tRNA-ligase_IIa"/>
</dbReference>
<evidence type="ECO:0000256" key="9">
    <source>
        <dbReference type="ARBA" id="ARBA00047671"/>
    </source>
</evidence>
<reference evidence="13" key="1">
    <citation type="submission" date="2020-07" db="EMBL/GenBank/DDBJ databases">
        <title>Huge and variable diversity of episymbiotic CPR bacteria and DPANN archaea in groundwater ecosystems.</title>
        <authorList>
            <person name="He C.Y."/>
            <person name="Keren R."/>
            <person name="Whittaker M."/>
            <person name="Farag I.F."/>
            <person name="Doudna J."/>
            <person name="Cate J.H.D."/>
            <person name="Banfield J.F."/>
        </authorList>
    </citation>
    <scope>NUCLEOTIDE SEQUENCE</scope>
    <source>
        <strain evidence="13">NC_groundwater_717_Ag_S-0.2um_59_8</strain>
    </source>
</reference>
<dbReference type="Gene3D" id="3.30.930.10">
    <property type="entry name" value="Bira Bifunctional Protein, Domain 2"/>
    <property type="match status" value="1"/>
</dbReference>
<comment type="function">
    <text evidence="11">Catalyzes the attachment of proline to tRNA(Pro) in a two-step reaction: proline is first activated by ATP to form Pro-AMP and then transferred to the acceptor end of tRNA(Pro).</text>
</comment>
<dbReference type="PANTHER" id="PTHR43382">
    <property type="entry name" value="PROLYL-TRNA SYNTHETASE"/>
    <property type="match status" value="1"/>
</dbReference>
<dbReference type="SMART" id="SM00946">
    <property type="entry name" value="ProRS-C_1"/>
    <property type="match status" value="1"/>
</dbReference>
<dbReference type="InterPro" id="IPR017449">
    <property type="entry name" value="Pro-tRNA_synth_II"/>
</dbReference>
<comment type="subcellular location">
    <subcellularLocation>
        <location evidence="1 11">Cytoplasm</location>
    </subcellularLocation>
</comment>
<dbReference type="NCBIfam" id="TIGR00408">
    <property type="entry name" value="proS_fam_I"/>
    <property type="match status" value="1"/>
</dbReference>
<sequence length="476" mass="54415">MLEKITPRTEDFSRWYTDVIAAGQLADYAPVKGCMVIRPNGFALWENFQRALDGMFKETGHENAYFPLFIPESFLKKEAEHVEGFAPECAVVTHGGGKELEEPLVVRPTSETIIWAMFRKWIESYRDLPLLMNQWCNVVRWEMRTRLFLRTLEFLWQEGHTAHGTAEEAEEETRRMLEVYRRFAEDWMAMPVISGIKTEREKFAGAVRTYSIEAMMQDRKALQSGTSHNLGQNFARAFDVTFQNERGEREFVWATSWGVSTRLIGALIMTHGDDKGIILPPKLAPTHCVLIPIYKGEDQRALVLERLEAIGNTLSPDFKVKVDKREGYTPGWKFYDWEQKGVPLRVEMGPRDLAKNQVVLVRRDTGEKIPVGTEGLVDRVRDVLDAIQRSLFEKARSLMLQNSVTLDDYLDVVRFLEGPGGFVYGRLCNSFSCEEKIQEETKATVRCIPFDRPPDPGPCLVCGKTVDGRVVIAKGY</sequence>
<dbReference type="GO" id="GO:0005524">
    <property type="term" value="F:ATP binding"/>
    <property type="evidence" value="ECO:0007669"/>
    <property type="project" value="UniProtKB-UniRule"/>
</dbReference>
<comment type="catalytic activity">
    <reaction evidence="9 11">
        <text>tRNA(Pro) + L-proline + ATP = L-prolyl-tRNA(Pro) + AMP + diphosphate</text>
        <dbReference type="Rhea" id="RHEA:14305"/>
        <dbReference type="Rhea" id="RHEA-COMP:9700"/>
        <dbReference type="Rhea" id="RHEA-COMP:9702"/>
        <dbReference type="ChEBI" id="CHEBI:30616"/>
        <dbReference type="ChEBI" id="CHEBI:33019"/>
        <dbReference type="ChEBI" id="CHEBI:60039"/>
        <dbReference type="ChEBI" id="CHEBI:78442"/>
        <dbReference type="ChEBI" id="CHEBI:78532"/>
        <dbReference type="ChEBI" id="CHEBI:456215"/>
        <dbReference type="EC" id="6.1.1.15"/>
    </reaction>
</comment>
<dbReference type="PROSITE" id="PS50862">
    <property type="entry name" value="AA_TRNA_LIGASE_II"/>
    <property type="match status" value="1"/>
</dbReference>
<dbReference type="EMBL" id="JACPSX010000001">
    <property type="protein sequence ID" value="MBI3013472.1"/>
    <property type="molecule type" value="Genomic_DNA"/>
</dbReference>
<accession>A0A932GMG9</accession>
<dbReference type="CDD" id="cd00778">
    <property type="entry name" value="ProRS_core_arch_euk"/>
    <property type="match status" value="1"/>
</dbReference>
<dbReference type="SUPFAM" id="SSF52954">
    <property type="entry name" value="Class II aaRS ABD-related"/>
    <property type="match status" value="1"/>
</dbReference>
<dbReference type="InterPro" id="IPR036621">
    <property type="entry name" value="Anticodon-bd_dom_sf"/>
</dbReference>
<evidence type="ECO:0000256" key="8">
    <source>
        <dbReference type="ARBA" id="ARBA00023146"/>
    </source>
</evidence>
<comment type="similarity">
    <text evidence="10 11">Belongs to the class-II aminoacyl-tRNA synthetase family. ProS type 3 subfamily.</text>
</comment>
<dbReference type="GO" id="GO:0004827">
    <property type="term" value="F:proline-tRNA ligase activity"/>
    <property type="evidence" value="ECO:0007669"/>
    <property type="project" value="UniProtKB-UniRule"/>
</dbReference>
<evidence type="ECO:0000256" key="3">
    <source>
        <dbReference type="ARBA" id="ARBA00022490"/>
    </source>
</evidence>
<comment type="caution">
    <text evidence="13">The sequence shown here is derived from an EMBL/GenBank/DDBJ whole genome shotgun (WGS) entry which is preliminary data.</text>
</comment>
<dbReference type="InterPro" id="IPR002314">
    <property type="entry name" value="aa-tRNA-synt_IIb"/>
</dbReference>
<dbReference type="SUPFAM" id="SSF55681">
    <property type="entry name" value="Class II aaRS and biotin synthetases"/>
    <property type="match status" value="1"/>
</dbReference>
<dbReference type="Gene3D" id="3.40.50.800">
    <property type="entry name" value="Anticodon-binding domain"/>
    <property type="match status" value="1"/>
</dbReference>
<dbReference type="GO" id="GO:0005737">
    <property type="term" value="C:cytoplasm"/>
    <property type="evidence" value="ECO:0007669"/>
    <property type="project" value="UniProtKB-SubCell"/>
</dbReference>
<dbReference type="FunFam" id="3.40.50.800:FF:000005">
    <property type="entry name" value="bifunctional glutamate/proline--tRNA ligase"/>
    <property type="match status" value="1"/>
</dbReference>
<dbReference type="Pfam" id="PF03129">
    <property type="entry name" value="HGTP_anticodon"/>
    <property type="match status" value="1"/>
</dbReference>
<evidence type="ECO:0000313" key="13">
    <source>
        <dbReference type="EMBL" id="MBI3013472.1"/>
    </source>
</evidence>
<evidence type="ECO:0000256" key="10">
    <source>
        <dbReference type="ARBA" id="ARBA00060806"/>
    </source>
</evidence>
<dbReference type="FunFam" id="3.30.930.10:FF:000023">
    <property type="entry name" value="Proline--tRNA ligase"/>
    <property type="match status" value="1"/>
</dbReference>
<keyword evidence="5 11" id="KW-0547">Nucleotide-binding</keyword>
<comment type="subunit">
    <text evidence="2 11">Homodimer.</text>
</comment>
<evidence type="ECO:0000256" key="4">
    <source>
        <dbReference type="ARBA" id="ARBA00022598"/>
    </source>
</evidence>
<evidence type="ECO:0000256" key="5">
    <source>
        <dbReference type="ARBA" id="ARBA00022741"/>
    </source>
</evidence>